<evidence type="ECO:0000256" key="1">
    <source>
        <dbReference type="ARBA" id="ARBA00022490"/>
    </source>
</evidence>
<dbReference type="eggNOG" id="COG2360">
    <property type="taxonomic scope" value="Bacteria"/>
</dbReference>
<comment type="catalytic activity">
    <reaction evidence="4">
        <text>L-phenylalanyl-tRNA(Phe) + an N-terminal L-alpha-aminoacyl-[protein] = an N-terminal L-phenylalanyl-L-alpha-aminoacyl-[protein] + tRNA(Phe)</text>
        <dbReference type="Rhea" id="RHEA:43632"/>
        <dbReference type="Rhea" id="RHEA-COMP:9668"/>
        <dbReference type="Rhea" id="RHEA-COMP:9699"/>
        <dbReference type="Rhea" id="RHEA-COMP:10636"/>
        <dbReference type="Rhea" id="RHEA-COMP:10637"/>
        <dbReference type="ChEBI" id="CHEBI:78442"/>
        <dbReference type="ChEBI" id="CHEBI:78531"/>
        <dbReference type="ChEBI" id="CHEBI:78597"/>
        <dbReference type="ChEBI" id="CHEBI:83561"/>
        <dbReference type="EC" id="2.3.2.6"/>
    </reaction>
</comment>
<gene>
    <name evidence="4" type="primary">aat</name>
    <name evidence="5" type="ORF">SKA53_02141</name>
</gene>
<name>A3V3V1_9RHOB</name>
<dbReference type="FunFam" id="3.40.630.70:FF:000001">
    <property type="entry name" value="Leucyl/phenylalanyl-tRNA--protein transferase"/>
    <property type="match status" value="1"/>
</dbReference>
<accession>A3V3V1</accession>
<dbReference type="Proteomes" id="UP000004507">
    <property type="component" value="Unassembled WGS sequence"/>
</dbReference>
<dbReference type="InterPro" id="IPR004616">
    <property type="entry name" value="Leu/Phe-tRNA_Trfase"/>
</dbReference>
<dbReference type="InterPro" id="IPR016181">
    <property type="entry name" value="Acyl_CoA_acyltransferase"/>
</dbReference>
<reference evidence="5 6" key="1">
    <citation type="submission" date="2006-01" db="EMBL/GenBank/DDBJ databases">
        <authorList>
            <person name="Hagstrom A."/>
            <person name="Ferriera S."/>
            <person name="Johnson J."/>
            <person name="Kravitz S."/>
            <person name="Halpern A."/>
            <person name="Remington K."/>
            <person name="Beeson K."/>
            <person name="Tran B."/>
            <person name="Rogers Y.-H."/>
            <person name="Friedman R."/>
            <person name="Venter J.C."/>
        </authorList>
    </citation>
    <scope>NUCLEOTIDE SEQUENCE [LARGE SCALE GENOMIC DNA]</scope>
    <source>
        <strain evidence="5 6">SKA53</strain>
    </source>
</reference>
<evidence type="ECO:0000313" key="6">
    <source>
        <dbReference type="Proteomes" id="UP000004507"/>
    </source>
</evidence>
<dbReference type="HOGENOM" id="CLU_075045_1_1_5"/>
<dbReference type="HAMAP" id="MF_00688">
    <property type="entry name" value="Leu_Phe_trans"/>
    <property type="match status" value="1"/>
</dbReference>
<dbReference type="EC" id="2.3.2.6" evidence="4"/>
<evidence type="ECO:0000313" key="5">
    <source>
        <dbReference type="EMBL" id="EAQ07158.1"/>
    </source>
</evidence>
<proteinExistence type="inferred from homology"/>
<dbReference type="GO" id="GO:0005737">
    <property type="term" value="C:cytoplasm"/>
    <property type="evidence" value="ECO:0007669"/>
    <property type="project" value="UniProtKB-SubCell"/>
</dbReference>
<dbReference type="AlphaFoldDB" id="A3V3V1"/>
<comment type="caution">
    <text evidence="5">The sequence shown here is derived from an EMBL/GenBank/DDBJ whole genome shotgun (WGS) entry which is preliminary data.</text>
</comment>
<dbReference type="GO" id="GO:0008914">
    <property type="term" value="F:leucyl-tRNA--protein transferase activity"/>
    <property type="evidence" value="ECO:0007669"/>
    <property type="project" value="UniProtKB-UniRule"/>
</dbReference>
<sequence>MQNADLPLTPALVLQAYRLGVFPMSESRDDPDVFWVDPRRRGIFPLDRFHISHSLTRTIRRGGFRVSFDTAFADVVDGCADRAETWINPSIRNLSITLHDQGHAHAVEVWQDAQLVGGVYGIRIGAAFFGESMFSRATDASKVALAYLLHNLRSGGFTLFDTQFLTPHLASLGAVEITRAQYHRMLAAAVGQSARFTGAVPAPSDVIQRRTQTS</sequence>
<comment type="subcellular location">
    <subcellularLocation>
        <location evidence="4">Cytoplasm</location>
    </subcellularLocation>
</comment>
<keyword evidence="3 4" id="KW-0012">Acyltransferase</keyword>
<evidence type="ECO:0000256" key="4">
    <source>
        <dbReference type="HAMAP-Rule" id="MF_00688"/>
    </source>
</evidence>
<keyword evidence="2 4" id="KW-0808">Transferase</keyword>
<comment type="function">
    <text evidence="4">Functions in the N-end rule pathway of protein degradation where it conjugates Leu, Phe and, less efficiently, Met from aminoacyl-tRNAs to the N-termini of proteins containing an N-terminal arginine or lysine.</text>
</comment>
<evidence type="ECO:0000256" key="3">
    <source>
        <dbReference type="ARBA" id="ARBA00023315"/>
    </source>
</evidence>
<dbReference type="GO" id="GO:0030163">
    <property type="term" value="P:protein catabolic process"/>
    <property type="evidence" value="ECO:0007669"/>
    <property type="project" value="UniProtKB-UniRule"/>
</dbReference>
<dbReference type="EMBL" id="AAMS01000003">
    <property type="protein sequence ID" value="EAQ07158.1"/>
    <property type="molecule type" value="Genomic_DNA"/>
</dbReference>
<dbReference type="Pfam" id="PF03588">
    <property type="entry name" value="Leu_Phe_trans"/>
    <property type="match status" value="1"/>
</dbReference>
<comment type="catalytic activity">
    <reaction evidence="4">
        <text>N-terminal L-lysyl-[protein] + L-leucyl-tRNA(Leu) = N-terminal L-leucyl-L-lysyl-[protein] + tRNA(Leu) + H(+)</text>
        <dbReference type="Rhea" id="RHEA:12340"/>
        <dbReference type="Rhea" id="RHEA-COMP:9613"/>
        <dbReference type="Rhea" id="RHEA-COMP:9622"/>
        <dbReference type="Rhea" id="RHEA-COMP:12670"/>
        <dbReference type="Rhea" id="RHEA-COMP:12671"/>
        <dbReference type="ChEBI" id="CHEBI:15378"/>
        <dbReference type="ChEBI" id="CHEBI:65249"/>
        <dbReference type="ChEBI" id="CHEBI:78442"/>
        <dbReference type="ChEBI" id="CHEBI:78494"/>
        <dbReference type="ChEBI" id="CHEBI:133043"/>
        <dbReference type="EC" id="2.3.2.6"/>
    </reaction>
</comment>
<dbReference type="NCBIfam" id="TIGR00667">
    <property type="entry name" value="aat"/>
    <property type="match status" value="1"/>
</dbReference>
<keyword evidence="6" id="KW-1185">Reference proteome</keyword>
<dbReference type="Gene3D" id="3.40.630.70">
    <property type="entry name" value="Leucyl/phenylalanyl-tRNA-protein transferase, C-terminal domain"/>
    <property type="match status" value="1"/>
</dbReference>
<comment type="catalytic activity">
    <reaction evidence="4">
        <text>N-terminal L-arginyl-[protein] + L-leucyl-tRNA(Leu) = N-terminal L-leucyl-L-arginyl-[protein] + tRNA(Leu) + H(+)</text>
        <dbReference type="Rhea" id="RHEA:50416"/>
        <dbReference type="Rhea" id="RHEA-COMP:9613"/>
        <dbReference type="Rhea" id="RHEA-COMP:9622"/>
        <dbReference type="Rhea" id="RHEA-COMP:12672"/>
        <dbReference type="Rhea" id="RHEA-COMP:12673"/>
        <dbReference type="ChEBI" id="CHEBI:15378"/>
        <dbReference type="ChEBI" id="CHEBI:64719"/>
        <dbReference type="ChEBI" id="CHEBI:78442"/>
        <dbReference type="ChEBI" id="CHEBI:78494"/>
        <dbReference type="ChEBI" id="CHEBI:133044"/>
        <dbReference type="EC" id="2.3.2.6"/>
    </reaction>
</comment>
<dbReference type="PANTHER" id="PTHR30098:SF2">
    <property type="entry name" value="LEUCYL_PHENYLALANYL-TRNA--PROTEIN TRANSFERASE"/>
    <property type="match status" value="1"/>
</dbReference>
<dbReference type="PANTHER" id="PTHR30098">
    <property type="entry name" value="LEUCYL/PHENYLALANYL-TRNA--PROTEIN TRANSFERASE"/>
    <property type="match status" value="1"/>
</dbReference>
<dbReference type="STRING" id="314232.SKA53_02141"/>
<dbReference type="SUPFAM" id="SSF55729">
    <property type="entry name" value="Acyl-CoA N-acyltransferases (Nat)"/>
    <property type="match status" value="1"/>
</dbReference>
<protein>
    <recommendedName>
        <fullName evidence="4">Leucyl/phenylalanyl-tRNA--protein transferase</fullName>
        <ecNumber evidence="4">2.3.2.6</ecNumber>
    </recommendedName>
    <alternativeName>
        <fullName evidence="4">L/F-transferase</fullName>
    </alternativeName>
    <alternativeName>
        <fullName evidence="4">Leucyltransferase</fullName>
    </alternativeName>
    <alternativeName>
        <fullName evidence="4">Phenyalanyltransferase</fullName>
    </alternativeName>
</protein>
<keyword evidence="1 4" id="KW-0963">Cytoplasm</keyword>
<evidence type="ECO:0000256" key="2">
    <source>
        <dbReference type="ARBA" id="ARBA00022679"/>
    </source>
</evidence>
<dbReference type="InterPro" id="IPR042203">
    <property type="entry name" value="Leu/Phe-tRNA_Trfase_C"/>
</dbReference>
<organism evidence="5 6">
    <name type="scientific">Yoonia vestfoldensis SKA53</name>
    <dbReference type="NCBI Taxonomy" id="314232"/>
    <lineage>
        <taxon>Bacteria</taxon>
        <taxon>Pseudomonadati</taxon>
        <taxon>Pseudomonadota</taxon>
        <taxon>Alphaproteobacteria</taxon>
        <taxon>Rhodobacterales</taxon>
        <taxon>Paracoccaceae</taxon>
        <taxon>Yoonia</taxon>
    </lineage>
</organism>
<dbReference type="RefSeq" id="WP_007204388.1">
    <property type="nucleotide sequence ID" value="NZ_CH672414.1"/>
</dbReference>
<comment type="similarity">
    <text evidence="4">Belongs to the L/F-transferase family.</text>
</comment>